<protein>
    <submittedName>
        <fullName evidence="3">Uncharacterized protein</fullName>
    </submittedName>
</protein>
<dbReference type="STRING" id="171291.SAMN02745154_00361"/>
<feature type="transmembrane region" description="Helical" evidence="2">
    <location>
        <begin position="283"/>
        <end position="304"/>
    </location>
</feature>
<dbReference type="RefSeq" id="WP_078747094.1">
    <property type="nucleotide sequence ID" value="NZ_CP137850.1"/>
</dbReference>
<dbReference type="EMBL" id="FUXF01000010">
    <property type="protein sequence ID" value="SJZ51004.1"/>
    <property type="molecule type" value="Genomic_DNA"/>
</dbReference>
<gene>
    <name evidence="3" type="ORF">SAMN02745154_00361</name>
</gene>
<organism evidence="3 4">
    <name type="scientific">Mycoplasmopsis verecunda</name>
    <dbReference type="NCBI Taxonomy" id="171291"/>
    <lineage>
        <taxon>Bacteria</taxon>
        <taxon>Bacillati</taxon>
        <taxon>Mycoplasmatota</taxon>
        <taxon>Mycoplasmoidales</taxon>
        <taxon>Metamycoplasmataceae</taxon>
        <taxon>Mycoplasmopsis</taxon>
    </lineage>
</organism>
<reference evidence="4" key="1">
    <citation type="submission" date="2017-02" db="EMBL/GenBank/DDBJ databases">
        <authorList>
            <person name="Varghese N."/>
            <person name="Submissions S."/>
        </authorList>
    </citation>
    <scope>NUCLEOTIDE SEQUENCE [LARGE SCALE GENOMIC DNA]</scope>
    <source>
        <strain evidence="4">ATCC 27862</strain>
    </source>
</reference>
<dbReference type="AlphaFoldDB" id="A0A1T4L8L1"/>
<evidence type="ECO:0000256" key="1">
    <source>
        <dbReference type="SAM" id="Coils"/>
    </source>
</evidence>
<feature type="transmembrane region" description="Helical" evidence="2">
    <location>
        <begin position="310"/>
        <end position="327"/>
    </location>
</feature>
<keyword evidence="2" id="KW-0812">Transmembrane</keyword>
<keyword evidence="2" id="KW-1133">Transmembrane helix</keyword>
<evidence type="ECO:0000256" key="2">
    <source>
        <dbReference type="SAM" id="Phobius"/>
    </source>
</evidence>
<name>A0A1T4L8L1_9BACT</name>
<keyword evidence="1" id="KW-0175">Coiled coil</keyword>
<keyword evidence="4" id="KW-1185">Reference proteome</keyword>
<keyword evidence="2" id="KW-0472">Membrane</keyword>
<evidence type="ECO:0000313" key="4">
    <source>
        <dbReference type="Proteomes" id="UP000190389"/>
    </source>
</evidence>
<feature type="coiled-coil region" evidence="1">
    <location>
        <begin position="195"/>
        <end position="230"/>
    </location>
</feature>
<proteinExistence type="predicted"/>
<accession>A0A1T4L8L1</accession>
<dbReference type="Proteomes" id="UP000190389">
    <property type="component" value="Unassembled WGS sequence"/>
</dbReference>
<evidence type="ECO:0000313" key="3">
    <source>
        <dbReference type="EMBL" id="SJZ51004.1"/>
    </source>
</evidence>
<sequence>MKNTRIDLLTGFTLVGNSFMPANTITYNKNIDINELNEDILYKNSDDKNLEHKLKEELGEDEYKKRKLIINNIIEQKEELKNAIPKNEKARLIINSIDKSEKIENNAYDLYEIRGMADKVKQLASQDITDSSLKDELEQLNTNKVINRIRSTQSHPKIILSARQNKSFYIPQWEYDKDDPEGIKYAKEAKKFKTQKEYEAELNKIVERVNEEQKLKEELERKRLEEFNKEMSEITVDIDLNSPTIDNDVKRAISNSFGYLVDSLEAHNEVMGDWLTKTNNMNIVSASFTAIAWGLFAAFSVASFFTFNAFAAHAASALLQASFMTYFTKRSFDSYYEGAKRLSEFQEVINSKEFKLWKEIKYTKHYELRQWIYTMKKIMSENNINFDDILKFDSFINTALDSLVNQQKGFSLGFSYFASGKSFTKWIHQLISKLSVKLSEKIPTIAPLLTASLSPDILSSTSNLLFKWKDLISRNYFGTLNKKLAQLEKLINVKKTILTKASALVPIMAILNIADFCLTIVSILHDIKLNTNLINMAQKIRQKYGFKDLLWNQ</sequence>
<feature type="transmembrane region" description="Helical" evidence="2">
    <location>
        <begin position="503"/>
        <end position="524"/>
    </location>
</feature>